<proteinExistence type="predicted"/>
<evidence type="ECO:0000313" key="4">
    <source>
        <dbReference type="Proteomes" id="UP000001357"/>
    </source>
</evidence>
<dbReference type="Gene3D" id="2.30.29.30">
    <property type="entry name" value="Pleckstrin-homology domain (PH domain)/Phosphotyrosine-binding domain (PTB)"/>
    <property type="match status" value="1"/>
</dbReference>
<dbReference type="InterPro" id="IPR011993">
    <property type="entry name" value="PH-like_dom_sf"/>
</dbReference>
<evidence type="ECO:0000256" key="1">
    <source>
        <dbReference type="SAM" id="MobiDB-lite"/>
    </source>
</evidence>
<evidence type="ECO:0000313" key="3">
    <source>
        <dbReference type="EMBL" id="EDQ88974.1"/>
    </source>
</evidence>
<dbReference type="CDD" id="cd00821">
    <property type="entry name" value="PH"/>
    <property type="match status" value="1"/>
</dbReference>
<feature type="domain" description="PH" evidence="2">
    <location>
        <begin position="17"/>
        <end position="139"/>
    </location>
</feature>
<evidence type="ECO:0000259" key="2">
    <source>
        <dbReference type="PROSITE" id="PS50003"/>
    </source>
</evidence>
<dbReference type="Pfam" id="PF00169">
    <property type="entry name" value="PH"/>
    <property type="match status" value="1"/>
</dbReference>
<dbReference type="InterPro" id="IPR001849">
    <property type="entry name" value="PH_domain"/>
</dbReference>
<dbReference type="SMART" id="SM00233">
    <property type="entry name" value="PH"/>
    <property type="match status" value="1"/>
</dbReference>
<organism evidence="3 4">
    <name type="scientific">Monosiga brevicollis</name>
    <name type="common">Choanoflagellate</name>
    <dbReference type="NCBI Taxonomy" id="81824"/>
    <lineage>
        <taxon>Eukaryota</taxon>
        <taxon>Choanoflagellata</taxon>
        <taxon>Craspedida</taxon>
        <taxon>Salpingoecidae</taxon>
        <taxon>Monosiga</taxon>
    </lineage>
</organism>
<dbReference type="KEGG" id="mbr:MONBRDRAFT_8521"/>
<dbReference type="RefSeq" id="XP_001746079.1">
    <property type="nucleotide sequence ID" value="XM_001746027.1"/>
</dbReference>
<dbReference type="AlphaFoldDB" id="A9V0A2"/>
<dbReference type="GeneID" id="5891293"/>
<feature type="region of interest" description="Disordered" evidence="1">
    <location>
        <begin position="142"/>
        <end position="187"/>
    </location>
</feature>
<dbReference type="SUPFAM" id="SSF50729">
    <property type="entry name" value="PH domain-like"/>
    <property type="match status" value="1"/>
</dbReference>
<dbReference type="EMBL" id="CH991552">
    <property type="protein sequence ID" value="EDQ88974.1"/>
    <property type="molecule type" value="Genomic_DNA"/>
</dbReference>
<protein>
    <recommendedName>
        <fullName evidence="2">PH domain-containing protein</fullName>
    </recommendedName>
</protein>
<dbReference type="Proteomes" id="UP000001357">
    <property type="component" value="Unassembled WGS sequence"/>
</dbReference>
<name>A9V0A2_MONBE</name>
<reference evidence="3 4" key="1">
    <citation type="journal article" date="2008" name="Nature">
        <title>The genome of the choanoflagellate Monosiga brevicollis and the origin of metazoans.</title>
        <authorList>
            <consortium name="JGI Sequencing"/>
            <person name="King N."/>
            <person name="Westbrook M.J."/>
            <person name="Young S.L."/>
            <person name="Kuo A."/>
            <person name="Abedin M."/>
            <person name="Chapman J."/>
            <person name="Fairclough S."/>
            <person name="Hellsten U."/>
            <person name="Isogai Y."/>
            <person name="Letunic I."/>
            <person name="Marr M."/>
            <person name="Pincus D."/>
            <person name="Putnam N."/>
            <person name="Rokas A."/>
            <person name="Wright K.J."/>
            <person name="Zuzow R."/>
            <person name="Dirks W."/>
            <person name="Good M."/>
            <person name="Goodstein D."/>
            <person name="Lemons D."/>
            <person name="Li W."/>
            <person name="Lyons J.B."/>
            <person name="Morris A."/>
            <person name="Nichols S."/>
            <person name="Richter D.J."/>
            <person name="Salamov A."/>
            <person name="Bork P."/>
            <person name="Lim W.A."/>
            <person name="Manning G."/>
            <person name="Miller W.T."/>
            <person name="McGinnis W."/>
            <person name="Shapiro H."/>
            <person name="Tjian R."/>
            <person name="Grigoriev I.V."/>
            <person name="Rokhsar D."/>
        </authorList>
    </citation>
    <scope>NUCLEOTIDE SEQUENCE [LARGE SCALE GENOMIC DNA]</scope>
    <source>
        <strain evidence="4">MX1 / ATCC 50154</strain>
    </source>
</reference>
<accession>A9V0A2</accession>
<dbReference type="InParanoid" id="A9V0A2"/>
<feature type="compositionally biased region" description="Acidic residues" evidence="1">
    <location>
        <begin position="156"/>
        <end position="171"/>
    </location>
</feature>
<sequence>MGNMAGRFKADQPPRGQPIFFGSVVKRGWVKKSWQVRFMEAYPSGLYYYRTDSAELPEDALGAPIAPAGFIPVSEIVCVIKPKNMERIPNINWPMKKHDQAQLTNCRWGVETSIRKFYFVSPTVEACNEWIEIVSTLLGQQRADPTSAGLARNVESDNDDDEGNDTDDELVDMSSGHHQPPTQASHS</sequence>
<gene>
    <name evidence="3" type="ORF">MONBRDRAFT_8521</name>
</gene>
<feature type="compositionally biased region" description="Polar residues" evidence="1">
    <location>
        <begin position="176"/>
        <end position="187"/>
    </location>
</feature>
<keyword evidence="4" id="KW-1185">Reference proteome</keyword>
<dbReference type="PROSITE" id="PS50003">
    <property type="entry name" value="PH_DOMAIN"/>
    <property type="match status" value="1"/>
</dbReference>